<dbReference type="RefSeq" id="WP_150041376.1">
    <property type="nucleotide sequence ID" value="NZ_OW485606.1"/>
</dbReference>
<dbReference type="EMBL" id="VWPK01000019">
    <property type="protein sequence ID" value="KAA5611602.1"/>
    <property type="molecule type" value="Genomic_DNA"/>
</dbReference>
<comment type="caution">
    <text evidence="1">The sequence shown here is derived from an EMBL/GenBank/DDBJ whole genome shotgun (WGS) entry which is preliminary data.</text>
</comment>
<accession>A0A5M6ITL4</accession>
<keyword evidence="2" id="KW-1185">Reference proteome</keyword>
<gene>
    <name evidence="1" type="ORF">F1189_13650</name>
</gene>
<organism evidence="1 2">
    <name type="scientific">Rhodovastum atsumiense</name>
    <dbReference type="NCBI Taxonomy" id="504468"/>
    <lineage>
        <taxon>Bacteria</taxon>
        <taxon>Pseudomonadati</taxon>
        <taxon>Pseudomonadota</taxon>
        <taxon>Alphaproteobacteria</taxon>
        <taxon>Acetobacterales</taxon>
        <taxon>Acetobacteraceae</taxon>
        <taxon>Rhodovastum</taxon>
    </lineage>
</organism>
<reference evidence="1 2" key="1">
    <citation type="submission" date="2019-09" db="EMBL/GenBank/DDBJ databases">
        <title>Genome sequence of Rhodovastum atsumiense, a diverse member of the Acetobacteraceae family of non-sulfur purple photosynthetic bacteria.</title>
        <authorList>
            <person name="Meyer T."/>
            <person name="Kyndt J."/>
        </authorList>
    </citation>
    <scope>NUCLEOTIDE SEQUENCE [LARGE SCALE GENOMIC DNA]</scope>
    <source>
        <strain evidence="1 2">DSM 21279</strain>
    </source>
</reference>
<dbReference type="AlphaFoldDB" id="A0A5M6ITL4"/>
<sequence>MTTSTVQLTLAEAELLEHRLSIPDCIADAIGDYREDEDGNEVPCPWTRDQIEASTRGLLAQVESRRCIDLTDDLAVEIAEDCMSGSTFFADIDDAVATGELTKEQAAAYRSAAKSLCRKLSKAAGRKLDGFPPA</sequence>
<evidence type="ECO:0000313" key="2">
    <source>
        <dbReference type="Proteomes" id="UP000325255"/>
    </source>
</evidence>
<name>A0A5M6ITL4_9PROT</name>
<protein>
    <submittedName>
        <fullName evidence="1">Uncharacterized protein</fullName>
    </submittedName>
</protein>
<proteinExistence type="predicted"/>
<evidence type="ECO:0000313" key="1">
    <source>
        <dbReference type="EMBL" id="KAA5611602.1"/>
    </source>
</evidence>
<dbReference type="Proteomes" id="UP000325255">
    <property type="component" value="Unassembled WGS sequence"/>
</dbReference>